<evidence type="ECO:0000256" key="1">
    <source>
        <dbReference type="ARBA" id="ARBA00001974"/>
    </source>
</evidence>
<proteinExistence type="inferred from homology"/>
<keyword evidence="15" id="KW-1185">Reference proteome</keyword>
<dbReference type="GO" id="GO:0008734">
    <property type="term" value="F:L-aspartate oxidase activity"/>
    <property type="evidence" value="ECO:0007669"/>
    <property type="project" value="UniProtKB-UniRule"/>
</dbReference>
<comment type="caution">
    <text evidence="14">The sequence shown here is derived from an EMBL/GenBank/DDBJ whole genome shotgun (WGS) entry which is preliminary data.</text>
</comment>
<dbReference type="InterPro" id="IPR027477">
    <property type="entry name" value="Succ_DH/fumarate_Rdtase_cat_sf"/>
</dbReference>
<dbReference type="GO" id="GO:0034628">
    <property type="term" value="P:'de novo' NAD+ biosynthetic process from L-aspartate"/>
    <property type="evidence" value="ECO:0007669"/>
    <property type="project" value="TreeGrafter"/>
</dbReference>
<keyword evidence="5 11" id="KW-0285">Flavoprotein</keyword>
<dbReference type="Gene3D" id="3.90.700.10">
    <property type="entry name" value="Succinate dehydrogenase/fumarate reductase flavoprotein, catalytic domain"/>
    <property type="match status" value="1"/>
</dbReference>
<evidence type="ECO:0000259" key="13">
    <source>
        <dbReference type="Pfam" id="PF02910"/>
    </source>
</evidence>
<sequence>MSAAIDPEMHDLRGRPVIVGAGVAGLMTALLAPEPVVLVSRGPLGDFSSSILAQGGLAASLATDDSPELHCADTLAAGGGLCDERAVRRVVEAAPEAIDRLARLGVAFDSATDGSLRLGLEAAHSRRRIVHAAGDATGRELVRALSAAVRATPSITVMEGWDVRRLLVEDGVIAGLLVAGPAGAALLATGRIVLATGGVGGLFPHTTNPLGSFGQGLALAARAGAVIADPEFVQFHPTALASGTGGALPLISEAVRGEGATLVDENGDRFLAGTPGAELAPRDVVARAVWRHRAAGHGTFLDGRHSLGASFERRFPTIDRLCREAGIDPAHQPIPVRPAAHYHMGGIAVDAEGRSTVPGLWACGEVARTGLHGANRLASNSLTEAMVSAGHVAAGIAAAAPREGISPRAAVLPPAPDVSAVRPVVARALGIVRDGETLSHAIAMLTPLATGGGAAADPALVALMMAVAARRREESRGAHFRADFPGQAVQARPSLLTLDQAFSAAADPAIQFPLARSA</sequence>
<dbReference type="EC" id="1.4.3.16" evidence="4 10"/>
<protein>
    <recommendedName>
        <fullName evidence="4 10">L-aspartate oxidase</fullName>
        <ecNumber evidence="4 10">1.4.3.16</ecNumber>
    </recommendedName>
</protein>
<dbReference type="SUPFAM" id="SSF56425">
    <property type="entry name" value="Succinate dehydrogenase/fumarate reductase flavoprotein, catalytic domain"/>
    <property type="match status" value="1"/>
</dbReference>
<dbReference type="NCBIfam" id="NF005701">
    <property type="entry name" value="PRK07512.1"/>
    <property type="match status" value="1"/>
</dbReference>
<evidence type="ECO:0000256" key="6">
    <source>
        <dbReference type="ARBA" id="ARBA00022642"/>
    </source>
</evidence>
<feature type="domain" description="FAD-dependent oxidoreductase 2 FAD-binding" evidence="12">
    <location>
        <begin position="17"/>
        <end position="382"/>
    </location>
</feature>
<dbReference type="GO" id="GO:0005737">
    <property type="term" value="C:cytoplasm"/>
    <property type="evidence" value="ECO:0007669"/>
    <property type="project" value="UniProtKB-SubCell"/>
</dbReference>
<keyword evidence="7 11" id="KW-0274">FAD</keyword>
<reference evidence="14 15" key="1">
    <citation type="submission" date="2019-03" db="EMBL/GenBank/DDBJ databases">
        <title>Genomic Encyclopedia of Type Strains, Phase IV (KMG-IV): sequencing the most valuable type-strain genomes for metagenomic binning, comparative biology and taxonomic classification.</title>
        <authorList>
            <person name="Goeker M."/>
        </authorList>
    </citation>
    <scope>NUCLEOTIDE SEQUENCE [LARGE SCALE GENOMIC DNA]</scope>
    <source>
        <strain evidence="14 15">DSM 11603</strain>
    </source>
</reference>
<feature type="domain" description="Fumarate reductase/succinate dehydrogenase flavoprotein-like C-terminal" evidence="13">
    <location>
        <begin position="461"/>
        <end position="486"/>
    </location>
</feature>
<keyword evidence="8 11" id="KW-0560">Oxidoreductase</keyword>
<dbReference type="AlphaFoldDB" id="A0A4R6YFU3"/>
<dbReference type="InterPro" id="IPR015939">
    <property type="entry name" value="Fum_Rdtase/Succ_DH_flav-like_C"/>
</dbReference>
<dbReference type="InterPro" id="IPR005288">
    <property type="entry name" value="NadB"/>
</dbReference>
<comment type="function">
    <text evidence="11">Catalyzes the oxidation of L-aspartate to iminoaspartate.</text>
</comment>
<evidence type="ECO:0000259" key="12">
    <source>
        <dbReference type="Pfam" id="PF00890"/>
    </source>
</evidence>
<dbReference type="InterPro" id="IPR037099">
    <property type="entry name" value="Fum_R/Succ_DH_flav-like_C_sf"/>
</dbReference>
<evidence type="ECO:0000256" key="11">
    <source>
        <dbReference type="RuleBase" id="RU362049"/>
    </source>
</evidence>
<gene>
    <name evidence="14" type="ORF">DES43_11081</name>
</gene>
<dbReference type="EMBL" id="SNZF01000010">
    <property type="protein sequence ID" value="TDR35275.1"/>
    <property type="molecule type" value="Genomic_DNA"/>
</dbReference>
<dbReference type="NCBIfam" id="TIGR00551">
    <property type="entry name" value="nadB"/>
    <property type="match status" value="1"/>
</dbReference>
<evidence type="ECO:0000313" key="15">
    <source>
        <dbReference type="Proteomes" id="UP000294958"/>
    </source>
</evidence>
<dbReference type="InterPro" id="IPR003953">
    <property type="entry name" value="FAD-dep_OxRdtase_2_FAD-bd"/>
</dbReference>
<dbReference type="PANTHER" id="PTHR42716:SF2">
    <property type="entry name" value="L-ASPARTATE OXIDASE, CHLOROPLASTIC"/>
    <property type="match status" value="1"/>
</dbReference>
<dbReference type="Pfam" id="PF02910">
    <property type="entry name" value="Succ_DH_flav_C"/>
    <property type="match status" value="1"/>
</dbReference>
<dbReference type="Gene3D" id="3.50.50.60">
    <property type="entry name" value="FAD/NAD(P)-binding domain"/>
    <property type="match status" value="1"/>
</dbReference>
<evidence type="ECO:0000256" key="4">
    <source>
        <dbReference type="ARBA" id="ARBA00012173"/>
    </source>
</evidence>
<dbReference type="Gene3D" id="1.20.58.100">
    <property type="entry name" value="Fumarate reductase/succinate dehydrogenase flavoprotein-like, C-terminal domain"/>
    <property type="match status" value="1"/>
</dbReference>
<dbReference type="InterPro" id="IPR036188">
    <property type="entry name" value="FAD/NAD-bd_sf"/>
</dbReference>
<name>A0A4R6YFU3_9HYPH</name>
<comment type="cofactor">
    <cofactor evidence="1 11">
        <name>FAD</name>
        <dbReference type="ChEBI" id="CHEBI:57692"/>
    </cofactor>
</comment>
<keyword evidence="6 11" id="KW-0662">Pyridine nucleotide biosynthesis</keyword>
<accession>A0A4R6YFU3</accession>
<evidence type="ECO:0000256" key="7">
    <source>
        <dbReference type="ARBA" id="ARBA00022827"/>
    </source>
</evidence>
<comment type="subcellular location">
    <subcellularLocation>
        <location evidence="11">Cytoplasm</location>
    </subcellularLocation>
</comment>
<evidence type="ECO:0000256" key="9">
    <source>
        <dbReference type="ARBA" id="ARBA00048305"/>
    </source>
</evidence>
<evidence type="ECO:0000256" key="3">
    <source>
        <dbReference type="ARBA" id="ARBA00008562"/>
    </source>
</evidence>
<dbReference type="PANTHER" id="PTHR42716">
    <property type="entry name" value="L-ASPARTATE OXIDASE"/>
    <property type="match status" value="1"/>
</dbReference>
<dbReference type="Pfam" id="PF00890">
    <property type="entry name" value="FAD_binding_2"/>
    <property type="match status" value="1"/>
</dbReference>
<organism evidence="14 15">
    <name type="scientific">Aquamicrobium defluvii</name>
    <dbReference type="NCBI Taxonomy" id="69279"/>
    <lineage>
        <taxon>Bacteria</taxon>
        <taxon>Pseudomonadati</taxon>
        <taxon>Pseudomonadota</taxon>
        <taxon>Alphaproteobacteria</taxon>
        <taxon>Hyphomicrobiales</taxon>
        <taxon>Phyllobacteriaceae</taxon>
        <taxon>Aquamicrobium</taxon>
    </lineage>
</organism>
<evidence type="ECO:0000256" key="10">
    <source>
        <dbReference type="NCBIfam" id="TIGR00551"/>
    </source>
</evidence>
<evidence type="ECO:0000256" key="5">
    <source>
        <dbReference type="ARBA" id="ARBA00022630"/>
    </source>
</evidence>
<dbReference type="FunFam" id="3.90.700.10:FF:000002">
    <property type="entry name" value="L-aspartate oxidase"/>
    <property type="match status" value="1"/>
</dbReference>
<dbReference type="PRINTS" id="PR00368">
    <property type="entry name" value="FADPNR"/>
</dbReference>
<comment type="similarity">
    <text evidence="3 11">Belongs to the FAD-dependent oxidoreductase 2 family. NadB subfamily.</text>
</comment>
<evidence type="ECO:0000313" key="14">
    <source>
        <dbReference type="EMBL" id="TDR35275.1"/>
    </source>
</evidence>
<dbReference type="UniPathway" id="UPA00253">
    <property type="reaction ID" value="UER00326"/>
</dbReference>
<dbReference type="Proteomes" id="UP000294958">
    <property type="component" value="Unassembled WGS sequence"/>
</dbReference>
<comment type="catalytic activity">
    <reaction evidence="9">
        <text>L-aspartate + O2 = iminosuccinate + H2O2</text>
        <dbReference type="Rhea" id="RHEA:25876"/>
        <dbReference type="ChEBI" id="CHEBI:15379"/>
        <dbReference type="ChEBI" id="CHEBI:16240"/>
        <dbReference type="ChEBI" id="CHEBI:29991"/>
        <dbReference type="ChEBI" id="CHEBI:77875"/>
        <dbReference type="EC" id="1.4.3.16"/>
    </reaction>
    <physiologicalReaction direction="left-to-right" evidence="9">
        <dbReference type="Rhea" id="RHEA:25877"/>
    </physiologicalReaction>
</comment>
<comment type="pathway">
    <text evidence="2 11">Cofactor biosynthesis; NAD(+) biosynthesis; iminoaspartate from L-aspartate (oxidase route): step 1/1.</text>
</comment>
<dbReference type="SUPFAM" id="SSF46977">
    <property type="entry name" value="Succinate dehydrogenase/fumarate reductase flavoprotein C-terminal domain"/>
    <property type="match status" value="1"/>
</dbReference>
<evidence type="ECO:0000256" key="2">
    <source>
        <dbReference type="ARBA" id="ARBA00004950"/>
    </source>
</evidence>
<dbReference type="SUPFAM" id="SSF51905">
    <property type="entry name" value="FAD/NAD(P)-binding domain"/>
    <property type="match status" value="1"/>
</dbReference>
<evidence type="ECO:0000256" key="8">
    <source>
        <dbReference type="ARBA" id="ARBA00023002"/>
    </source>
</evidence>